<comment type="caution">
    <text evidence="9">The sequence shown here is derived from an EMBL/GenBank/DDBJ whole genome shotgun (WGS) entry which is preliminary data.</text>
</comment>
<keyword evidence="5 7" id="KW-0472">Membrane</keyword>
<keyword evidence="1 7" id="KW-1003">Cell membrane</keyword>
<dbReference type="EMBL" id="RJSF01000044">
    <property type="protein sequence ID" value="RNM12815.1"/>
    <property type="molecule type" value="Genomic_DNA"/>
</dbReference>
<dbReference type="AlphaFoldDB" id="A0A3N0GK24"/>
<evidence type="ECO:0000256" key="6">
    <source>
        <dbReference type="ARBA" id="ARBA00023306"/>
    </source>
</evidence>
<evidence type="ECO:0000256" key="7">
    <source>
        <dbReference type="HAMAP-Rule" id="MF_00631"/>
    </source>
</evidence>
<keyword evidence="2 7" id="KW-0132">Cell division</keyword>
<name>A0A3N0GK24_9ACTN</name>
<feature type="transmembrane region" description="Helical" evidence="7">
    <location>
        <begin position="160"/>
        <end position="177"/>
    </location>
</feature>
<comment type="caution">
    <text evidence="7">Lacks conserved residue(s) required for the propagation of feature annotation.</text>
</comment>
<comment type="subcellular location">
    <subcellularLocation>
        <location evidence="7">Cell membrane</location>
        <topology evidence="7">Multi-pass membrane protein</topology>
    </subcellularLocation>
</comment>
<dbReference type="InterPro" id="IPR009619">
    <property type="entry name" value="CrgA"/>
</dbReference>
<gene>
    <name evidence="7" type="primary">crgA</name>
    <name evidence="9" type="ORF">EFL26_18560</name>
</gene>
<keyword evidence="3 7" id="KW-0812">Transmembrane</keyword>
<protein>
    <recommendedName>
        <fullName evidence="7">Cell division protein CrgA</fullName>
    </recommendedName>
</protein>
<evidence type="ECO:0000313" key="10">
    <source>
        <dbReference type="Proteomes" id="UP000279994"/>
    </source>
</evidence>
<feature type="transmembrane region" description="Helical" evidence="7">
    <location>
        <begin position="229"/>
        <end position="246"/>
    </location>
</feature>
<dbReference type="Proteomes" id="UP000279994">
    <property type="component" value="Unassembled WGS sequence"/>
</dbReference>
<dbReference type="OrthoDB" id="5189646at2"/>
<dbReference type="GO" id="GO:0051301">
    <property type="term" value="P:cell division"/>
    <property type="evidence" value="ECO:0007669"/>
    <property type="project" value="UniProtKB-UniRule"/>
</dbReference>
<feature type="transmembrane region" description="Helical" evidence="7">
    <location>
        <begin position="111"/>
        <end position="131"/>
    </location>
</feature>
<comment type="function">
    <text evidence="7">Involved in cell division.</text>
</comment>
<evidence type="ECO:0000256" key="8">
    <source>
        <dbReference type="SAM" id="MobiDB-lite"/>
    </source>
</evidence>
<feature type="region of interest" description="Disordered" evidence="8">
    <location>
        <begin position="21"/>
        <end position="94"/>
    </location>
</feature>
<organism evidence="9 10">
    <name type="scientific">Nocardioides pocheonensis</name>
    <dbReference type="NCBI Taxonomy" id="661485"/>
    <lineage>
        <taxon>Bacteria</taxon>
        <taxon>Bacillati</taxon>
        <taxon>Actinomycetota</taxon>
        <taxon>Actinomycetes</taxon>
        <taxon>Propionibacteriales</taxon>
        <taxon>Nocardioidaceae</taxon>
        <taxon>Nocardioides</taxon>
    </lineage>
</organism>
<evidence type="ECO:0000256" key="4">
    <source>
        <dbReference type="ARBA" id="ARBA00022989"/>
    </source>
</evidence>
<proteinExistence type="inferred from homology"/>
<accession>A0A3N0GK24</accession>
<evidence type="ECO:0000256" key="2">
    <source>
        <dbReference type="ARBA" id="ARBA00022618"/>
    </source>
</evidence>
<evidence type="ECO:0000256" key="5">
    <source>
        <dbReference type="ARBA" id="ARBA00023136"/>
    </source>
</evidence>
<evidence type="ECO:0000256" key="3">
    <source>
        <dbReference type="ARBA" id="ARBA00022692"/>
    </source>
</evidence>
<evidence type="ECO:0000313" key="9">
    <source>
        <dbReference type="EMBL" id="RNM12815.1"/>
    </source>
</evidence>
<keyword evidence="10" id="KW-1185">Reference proteome</keyword>
<dbReference type="GO" id="GO:0005886">
    <property type="term" value="C:plasma membrane"/>
    <property type="evidence" value="ECO:0007669"/>
    <property type="project" value="UniProtKB-SubCell"/>
</dbReference>
<sequence length="247" mass="26666">MLAARRSSPFALRAVVANKAPATTKASAAAPCQTRDGRPRPRVASWVTCVPASRHPGRPTSGKTRRPLPGPARAVTTLTDDPNHKEPAVSKPAARKPTVTVSGYETSLLRCAIAVLLVVAGIVWMTVYTHWAMDAANYVKLPGIKKPHTPLPWMSDLKKWNYVIGFGLIFAGLIAAAHPKTPLGRGRGVVVGMLGCFLIGLIWIVTYYFVGQDASVHIPVMDQLNQMNLLVGVGFMAVGFTYATKWE</sequence>
<evidence type="ECO:0000256" key="1">
    <source>
        <dbReference type="ARBA" id="ARBA00022475"/>
    </source>
</evidence>
<reference evidence="9 10" key="1">
    <citation type="submission" date="2018-11" db="EMBL/GenBank/DDBJ databases">
        <authorList>
            <person name="Li F."/>
        </authorList>
    </citation>
    <scope>NUCLEOTIDE SEQUENCE [LARGE SCALE GENOMIC DNA]</scope>
    <source>
        <strain evidence="9 10">Gsoil 818</strain>
    </source>
</reference>
<keyword evidence="4 7" id="KW-1133">Transmembrane helix</keyword>
<keyword evidence="6 7" id="KW-0131">Cell cycle</keyword>
<dbReference type="Pfam" id="PF06781">
    <property type="entry name" value="CrgA"/>
    <property type="match status" value="2"/>
</dbReference>
<comment type="similarity">
    <text evidence="7">Belongs to the CrgA family.</text>
</comment>
<dbReference type="HAMAP" id="MF_00631">
    <property type="entry name" value="CrgA"/>
    <property type="match status" value="1"/>
</dbReference>
<feature type="compositionally biased region" description="Low complexity" evidence="8">
    <location>
        <begin position="21"/>
        <end position="31"/>
    </location>
</feature>
<feature type="transmembrane region" description="Helical" evidence="7">
    <location>
        <begin position="189"/>
        <end position="209"/>
    </location>
</feature>